<dbReference type="SUPFAM" id="SSF50249">
    <property type="entry name" value="Nucleic acid-binding proteins"/>
    <property type="match status" value="1"/>
</dbReference>
<proteinExistence type="inferred from homology"/>
<evidence type="ECO:0000259" key="3">
    <source>
        <dbReference type="PROSITE" id="PS51856"/>
    </source>
</evidence>
<dbReference type="GO" id="GO:0016787">
    <property type="term" value="F:hydrolase activity"/>
    <property type="evidence" value="ECO:0007669"/>
    <property type="project" value="UniProtKB-KW"/>
</dbReference>
<dbReference type="Gene3D" id="3.40.50.300">
    <property type="entry name" value="P-loop containing nucleotide triphosphate hydrolases"/>
    <property type="match status" value="2"/>
</dbReference>
<comment type="similarity">
    <text evidence="1">Belongs to the Rho family.</text>
</comment>
<feature type="compositionally biased region" description="Low complexity" evidence="2">
    <location>
        <begin position="48"/>
        <end position="64"/>
    </location>
</feature>
<dbReference type="Pfam" id="PF07497">
    <property type="entry name" value="Rho_RNA_bind"/>
    <property type="match status" value="1"/>
</dbReference>
<accession>A0AAU7AUK7</accession>
<dbReference type="Gene3D" id="2.40.50.140">
    <property type="entry name" value="Nucleic acid-binding proteins"/>
    <property type="match status" value="1"/>
</dbReference>
<dbReference type="RefSeq" id="WP_354701805.1">
    <property type="nucleotide sequence ID" value="NZ_CP114014.1"/>
</dbReference>
<gene>
    <name evidence="4" type="primary">rho</name>
    <name evidence="4" type="ORF">DSM112329_02141</name>
</gene>
<evidence type="ECO:0000313" key="4">
    <source>
        <dbReference type="EMBL" id="XAY05292.1"/>
    </source>
</evidence>
<dbReference type="InterPro" id="IPR012340">
    <property type="entry name" value="NA-bd_OB-fold"/>
</dbReference>
<dbReference type="InterPro" id="IPR004665">
    <property type="entry name" value="Term_rho"/>
</dbReference>
<reference evidence="4" key="1">
    <citation type="submission" date="2022-12" db="EMBL/GenBank/DDBJ databases">
        <title>Paraconexibacter alkalitolerans sp. nov. and Baekduia alba sp. nov., isolated from soil and emended description of the genera Paraconexibacter (Chun et al., 2020) and Baekduia (An et al., 2020).</title>
        <authorList>
            <person name="Vieira S."/>
            <person name="Huber K.J."/>
            <person name="Geppert A."/>
            <person name="Wolf J."/>
            <person name="Neumann-Schaal M."/>
            <person name="Muesken M."/>
            <person name="Overmann J."/>
        </authorList>
    </citation>
    <scope>NUCLEOTIDE SEQUENCE</scope>
    <source>
        <strain evidence="4">AEG42_29</strain>
    </source>
</reference>
<sequence>MSVFTRAALEGSPLADLHTIAGEIGLDGFRRLRKAELVDKILDATGGDSTPADEPAADAEAAPAPRRRTRASRSSRSAARDTDPGDEDAAPAPAAADADSDEDAEPKPARRSRGGRGRSRAADKDDTDAPAPAPTAIKADEDDAAQAEERPARRGRGGRGRIDADSDSGEQTEDKVATGVVEVLSNGSGFLRVSPPDPSDEDIYISAAQVRRCELVSGDRITGPVRPPRRSERYPSLIRIDQINDRPADEVAEGTPFDELPAVFPTERFALDSEDPTIKAIAVLTPIGRGSRVTITGPARAGKTEALQRLADAFVKQDGIELTLVLVGVRPEETTVAPEGLVPVAGLSFAASADAQGQAVDRAVDGARRVAARGGHAVVLIDTLDGLHPAAARKALAAARALKDSGSVTVIATASAPLGGETTVIVLDETLTSVGRLPALDLVASGTIKPELLLGEDDAKSVAAARAQALDGTS</sequence>
<dbReference type="KEGG" id="parq:DSM112329_02141"/>
<dbReference type="PANTHER" id="PTHR46425:SF1">
    <property type="entry name" value="TRANSCRIPTION TERMINATION FACTOR RHO"/>
    <property type="match status" value="1"/>
</dbReference>
<dbReference type="InterPro" id="IPR027417">
    <property type="entry name" value="P-loop_NTPase"/>
</dbReference>
<dbReference type="GO" id="GO:0006353">
    <property type="term" value="P:DNA-templated transcription termination"/>
    <property type="evidence" value="ECO:0007669"/>
    <property type="project" value="InterPro"/>
</dbReference>
<dbReference type="InterPro" id="IPR011112">
    <property type="entry name" value="Rho-like_N"/>
</dbReference>
<dbReference type="InterPro" id="IPR003593">
    <property type="entry name" value="AAA+_ATPase"/>
</dbReference>
<feature type="compositionally biased region" description="Basic residues" evidence="2">
    <location>
        <begin position="109"/>
        <end position="119"/>
    </location>
</feature>
<dbReference type="InterPro" id="IPR011129">
    <property type="entry name" value="CSD"/>
</dbReference>
<dbReference type="EMBL" id="CP114014">
    <property type="protein sequence ID" value="XAY05292.1"/>
    <property type="molecule type" value="Genomic_DNA"/>
</dbReference>
<organism evidence="4">
    <name type="scientific">Paraconexibacter sp. AEG42_29</name>
    <dbReference type="NCBI Taxonomy" id="2997339"/>
    <lineage>
        <taxon>Bacteria</taxon>
        <taxon>Bacillati</taxon>
        <taxon>Actinomycetota</taxon>
        <taxon>Thermoleophilia</taxon>
        <taxon>Solirubrobacterales</taxon>
        <taxon>Paraconexibacteraceae</taxon>
        <taxon>Paraconexibacter</taxon>
    </lineage>
</organism>
<name>A0AAU7AUK7_9ACTN</name>
<dbReference type="SMART" id="SM00382">
    <property type="entry name" value="AAA"/>
    <property type="match status" value="1"/>
</dbReference>
<dbReference type="PANTHER" id="PTHR46425">
    <property type="entry name" value="TRANSCRIPTION TERMINATION FACTOR RHO"/>
    <property type="match status" value="1"/>
</dbReference>
<dbReference type="PROSITE" id="PS51856">
    <property type="entry name" value="RHO_RNA_BD"/>
    <property type="match status" value="1"/>
</dbReference>
<protein>
    <submittedName>
        <fullName evidence="4">Transcription termination factor Rho</fullName>
        <ecNumber evidence="4">3.6.4.-</ecNumber>
    </submittedName>
</protein>
<dbReference type="InterPro" id="IPR011113">
    <property type="entry name" value="Rho_RNA-bd"/>
</dbReference>
<dbReference type="SMART" id="SM00959">
    <property type="entry name" value="Rho_N"/>
    <property type="match status" value="1"/>
</dbReference>
<evidence type="ECO:0000256" key="2">
    <source>
        <dbReference type="SAM" id="MobiDB-lite"/>
    </source>
</evidence>
<dbReference type="SMART" id="SM00357">
    <property type="entry name" value="CSP"/>
    <property type="match status" value="1"/>
</dbReference>
<feature type="region of interest" description="Disordered" evidence="2">
    <location>
        <begin position="44"/>
        <end position="175"/>
    </location>
</feature>
<dbReference type="GO" id="GO:0008186">
    <property type="term" value="F:ATP-dependent activity, acting on RNA"/>
    <property type="evidence" value="ECO:0007669"/>
    <property type="project" value="InterPro"/>
</dbReference>
<dbReference type="SUPFAM" id="SSF52540">
    <property type="entry name" value="P-loop containing nucleoside triphosphate hydrolases"/>
    <property type="match status" value="1"/>
</dbReference>
<keyword evidence="1" id="KW-0694">RNA-binding</keyword>
<dbReference type="Pfam" id="PF07498">
    <property type="entry name" value="Rho_N"/>
    <property type="match status" value="1"/>
</dbReference>
<dbReference type="GO" id="GO:0003723">
    <property type="term" value="F:RNA binding"/>
    <property type="evidence" value="ECO:0007669"/>
    <property type="project" value="UniProtKB-UniRule"/>
</dbReference>
<dbReference type="EC" id="3.6.4.-" evidence="4"/>
<dbReference type="GO" id="GO:0005524">
    <property type="term" value="F:ATP binding"/>
    <property type="evidence" value="ECO:0007669"/>
    <property type="project" value="InterPro"/>
</dbReference>
<keyword evidence="4" id="KW-0378">Hydrolase</keyword>
<evidence type="ECO:0000256" key="1">
    <source>
        <dbReference type="PROSITE-ProRule" id="PRU01203"/>
    </source>
</evidence>
<dbReference type="AlphaFoldDB" id="A0AAU7AUK7"/>
<feature type="domain" description="Rho RNA-BD" evidence="3">
    <location>
        <begin position="174"/>
        <end position="247"/>
    </location>
</feature>